<dbReference type="AlphaFoldDB" id="A0A3D6BPV8"/>
<evidence type="ECO:0000313" key="1">
    <source>
        <dbReference type="EMBL" id="HCY80229.1"/>
    </source>
</evidence>
<protein>
    <submittedName>
        <fullName evidence="1">Uncharacterized protein</fullName>
    </submittedName>
</protein>
<proteinExistence type="predicted"/>
<dbReference type="EMBL" id="DPRK01000016">
    <property type="protein sequence ID" value="HCY80229.1"/>
    <property type="molecule type" value="Genomic_DNA"/>
</dbReference>
<sequence>MKYKLLILSFFFTCIVFSQNEDRKAYMYDENGTAIDEKTFFEKLRSGIYYKRAVVNDTAVLAKLYVRKFEGKLDASSYKKFVSYLEKTVKTKIDTTKIVVIYFFYENDKRVARHYATTKRLEALNNNDAVQAFYMTEKGFRFKNRKHVFYEDIFNLAKQTFFETNVCCGSAVILKPDGTYYKELGEFSATNISEKALSDR</sequence>
<dbReference type="Proteomes" id="UP000263268">
    <property type="component" value="Unassembled WGS sequence"/>
</dbReference>
<comment type="caution">
    <text evidence="1">The sequence shown here is derived from an EMBL/GenBank/DDBJ whole genome shotgun (WGS) entry which is preliminary data.</text>
</comment>
<reference evidence="1 2" key="1">
    <citation type="journal article" date="2018" name="Nat. Biotechnol.">
        <title>A standardized bacterial taxonomy based on genome phylogeny substantially revises the tree of life.</title>
        <authorList>
            <person name="Parks D.H."/>
            <person name="Chuvochina M."/>
            <person name="Waite D.W."/>
            <person name="Rinke C."/>
            <person name="Skarshewski A."/>
            <person name="Chaumeil P.A."/>
            <person name="Hugenholtz P."/>
        </authorList>
    </citation>
    <scope>NUCLEOTIDE SEQUENCE [LARGE SCALE GENOMIC DNA]</scope>
    <source>
        <strain evidence="1">UBA10227</strain>
    </source>
</reference>
<name>A0A3D6BPV8_9FLAO</name>
<organism evidence="1 2">
    <name type="scientific">Xanthomarina gelatinilytica</name>
    <dbReference type="NCBI Taxonomy" id="1137281"/>
    <lineage>
        <taxon>Bacteria</taxon>
        <taxon>Pseudomonadati</taxon>
        <taxon>Bacteroidota</taxon>
        <taxon>Flavobacteriia</taxon>
        <taxon>Flavobacteriales</taxon>
        <taxon>Flavobacteriaceae</taxon>
        <taxon>Xanthomarina</taxon>
    </lineage>
</organism>
<accession>A0A3D6BPV8</accession>
<evidence type="ECO:0000313" key="2">
    <source>
        <dbReference type="Proteomes" id="UP000263268"/>
    </source>
</evidence>
<gene>
    <name evidence="1" type="ORF">DHV22_00755</name>
</gene>